<dbReference type="Proteomes" id="UP000265768">
    <property type="component" value="Unassembled WGS sequence"/>
</dbReference>
<protein>
    <submittedName>
        <fullName evidence="2">Uncharacterized protein</fullName>
    </submittedName>
</protein>
<evidence type="ECO:0000313" key="2">
    <source>
        <dbReference type="EMBL" id="RJL19748.1"/>
    </source>
</evidence>
<evidence type="ECO:0000313" key="3">
    <source>
        <dbReference type="Proteomes" id="UP000265768"/>
    </source>
</evidence>
<proteinExistence type="predicted"/>
<dbReference type="OrthoDB" id="4273910at2"/>
<organism evidence="2 3">
    <name type="scientific">Bailinhaonella thermotolerans</name>
    <dbReference type="NCBI Taxonomy" id="1070861"/>
    <lineage>
        <taxon>Bacteria</taxon>
        <taxon>Bacillati</taxon>
        <taxon>Actinomycetota</taxon>
        <taxon>Actinomycetes</taxon>
        <taxon>Streptosporangiales</taxon>
        <taxon>Streptosporangiaceae</taxon>
        <taxon>Bailinhaonella</taxon>
    </lineage>
</organism>
<sequence length="131" mass="14654">MIPAPPGLRLAWPQPPPDYPEHDGRPVRWDPWDVASRVHCIPSGCVPCGYGGRVWITWGTVAPEHPGAVVVERPTRTRSGRAYRRQEARPAPVARRLVAFRCPACGATQMWDMGEHGQSWALVDPSRPRLF</sequence>
<accession>A0A3A3ZXK5</accession>
<name>A0A3A3ZXK5_9ACTN</name>
<gene>
    <name evidence="2" type="ORF">D5H75_40185</name>
</gene>
<dbReference type="AlphaFoldDB" id="A0A3A3ZXK5"/>
<evidence type="ECO:0000256" key="1">
    <source>
        <dbReference type="SAM" id="MobiDB-lite"/>
    </source>
</evidence>
<feature type="region of interest" description="Disordered" evidence="1">
    <location>
        <begin position="1"/>
        <end position="22"/>
    </location>
</feature>
<reference evidence="2 3" key="1">
    <citation type="submission" date="2018-09" db="EMBL/GenBank/DDBJ databases">
        <title>YIM 75507 draft genome.</title>
        <authorList>
            <person name="Tang S."/>
            <person name="Feng Y."/>
        </authorList>
    </citation>
    <scope>NUCLEOTIDE SEQUENCE [LARGE SCALE GENOMIC DNA]</scope>
    <source>
        <strain evidence="2 3">YIM 75507</strain>
    </source>
</reference>
<keyword evidence="3" id="KW-1185">Reference proteome</keyword>
<dbReference type="EMBL" id="QZEY01000035">
    <property type="protein sequence ID" value="RJL19748.1"/>
    <property type="molecule type" value="Genomic_DNA"/>
</dbReference>
<comment type="caution">
    <text evidence="2">The sequence shown here is derived from an EMBL/GenBank/DDBJ whole genome shotgun (WGS) entry which is preliminary data.</text>
</comment>
<dbReference type="RefSeq" id="WP_119931893.1">
    <property type="nucleotide sequence ID" value="NZ_QZEY01000035.1"/>
</dbReference>